<accession>E7D1N3</accession>
<sequence>HEESVTFNKMSAAKLFFVALLLVAVVVAAQAAVHRYRIEGGTNQQVAVPKAKPKTIFDTIANTARGILG</sequence>
<feature type="signal peptide" evidence="1">
    <location>
        <begin position="1"/>
        <end position="31"/>
    </location>
</feature>
<dbReference type="EMBL" id="HQ005983">
    <property type="protein sequence ID" value="ADV40277.1"/>
    <property type="molecule type" value="mRNA"/>
</dbReference>
<organism evidence="2">
    <name type="scientific">Latrodectus hesperus</name>
    <name type="common">Western black widow spider</name>
    <dbReference type="NCBI Taxonomy" id="256737"/>
    <lineage>
        <taxon>Eukaryota</taxon>
        <taxon>Metazoa</taxon>
        <taxon>Ecdysozoa</taxon>
        <taxon>Arthropoda</taxon>
        <taxon>Chelicerata</taxon>
        <taxon>Arachnida</taxon>
        <taxon>Araneae</taxon>
        <taxon>Araneomorphae</taxon>
        <taxon>Entelegynae</taxon>
        <taxon>Araneoidea</taxon>
        <taxon>Theridiidae</taxon>
        <taxon>Latrodectus</taxon>
    </lineage>
</organism>
<reference evidence="2" key="1">
    <citation type="submission" date="2010-07" db="EMBL/GenBank/DDBJ databases">
        <title>Identification of Proteins Involved in Black Widow Spider Wrapping Silk Fibers.</title>
        <authorList>
            <person name="Nguyen A."/>
            <person name="Verduzco A."/>
            <person name="Vierra C."/>
        </authorList>
    </citation>
    <scope>NUCLEOTIDE SEQUENCE</scope>
</reference>
<feature type="non-terminal residue" evidence="2">
    <location>
        <position position="1"/>
    </location>
</feature>
<feature type="non-terminal residue" evidence="2">
    <location>
        <position position="69"/>
    </location>
</feature>
<keyword evidence="1" id="KW-0732">Signal</keyword>
<dbReference type="AlphaFoldDB" id="E7D1N3"/>
<evidence type="ECO:0000313" key="2">
    <source>
        <dbReference type="EMBL" id="ADV40277.1"/>
    </source>
</evidence>
<proteinExistence type="evidence at transcript level"/>
<protein>
    <submittedName>
        <fullName evidence="2">Uncharacterized protein</fullName>
    </submittedName>
</protein>
<feature type="chain" id="PRO_5003218300" evidence="1">
    <location>
        <begin position="32"/>
        <end position="69"/>
    </location>
</feature>
<name>E7D1N3_LATHE</name>
<evidence type="ECO:0000256" key="1">
    <source>
        <dbReference type="SAM" id="SignalP"/>
    </source>
</evidence>